<sequence>MLQYISIMASRELLWKGCFMILSIFFMMTVKKKTHGFGDPWQWLGIIWSDMGGLGMKKNVPFLISTIERNTVMISNYSEHHLGQILAFTI</sequence>
<protein>
    <submittedName>
        <fullName evidence="2">Uncharacterized protein</fullName>
    </submittedName>
</protein>
<reference evidence="3" key="1">
    <citation type="journal article" date="2016" name="Nature">
        <title>Genome evolution in the allotetraploid frog Xenopus laevis.</title>
        <authorList>
            <person name="Session A.M."/>
            <person name="Uno Y."/>
            <person name="Kwon T."/>
            <person name="Chapman J.A."/>
            <person name="Toyoda A."/>
            <person name="Takahashi S."/>
            <person name="Fukui A."/>
            <person name="Hikosaka A."/>
            <person name="Suzuki A."/>
            <person name="Kondo M."/>
            <person name="van Heeringen S.J."/>
            <person name="Quigley I."/>
            <person name="Heinz S."/>
            <person name="Ogino H."/>
            <person name="Ochi H."/>
            <person name="Hellsten U."/>
            <person name="Lyons J.B."/>
            <person name="Simakov O."/>
            <person name="Putnam N."/>
            <person name="Stites J."/>
            <person name="Kuroki Y."/>
            <person name="Tanaka T."/>
            <person name="Michiue T."/>
            <person name="Watanabe M."/>
            <person name="Bogdanovic O."/>
            <person name="Lister R."/>
            <person name="Georgiou G."/>
            <person name="Paranjpe S.S."/>
            <person name="van Kruijsbergen I."/>
            <person name="Shu S."/>
            <person name="Carlson J."/>
            <person name="Kinoshita T."/>
            <person name="Ohta Y."/>
            <person name="Mawaribuchi S."/>
            <person name="Jenkins J."/>
            <person name="Grimwood J."/>
            <person name="Schmutz J."/>
            <person name="Mitros T."/>
            <person name="Mozaffari S.V."/>
            <person name="Suzuki Y."/>
            <person name="Haramoto Y."/>
            <person name="Yamamoto T.S."/>
            <person name="Takagi C."/>
            <person name="Heald R."/>
            <person name="Miller K."/>
            <person name="Haudenschild C."/>
            <person name="Kitzman J."/>
            <person name="Nakayama T."/>
            <person name="Izutsu Y."/>
            <person name="Robert J."/>
            <person name="Fortriede J."/>
            <person name="Burns K."/>
            <person name="Lotay V."/>
            <person name="Karimi K."/>
            <person name="Yasuoka Y."/>
            <person name="Dichmann D.S."/>
            <person name="Flajnik M.F."/>
            <person name="Houston D.W."/>
            <person name="Shendure J."/>
            <person name="DuPasquier L."/>
            <person name="Vize P.D."/>
            <person name="Zorn A.M."/>
            <person name="Ito M."/>
            <person name="Marcotte E.M."/>
            <person name="Wallingford J.B."/>
            <person name="Ito Y."/>
            <person name="Asashima M."/>
            <person name="Ueno N."/>
            <person name="Matsuda Y."/>
            <person name="Veenstra G.J."/>
            <person name="Fujiyama A."/>
            <person name="Harland R.M."/>
            <person name="Taira M."/>
            <person name="Rokhsar D.S."/>
        </authorList>
    </citation>
    <scope>NUCLEOTIDE SEQUENCE [LARGE SCALE GENOMIC DNA]</scope>
    <source>
        <strain evidence="3">J</strain>
    </source>
</reference>
<keyword evidence="1" id="KW-0812">Transmembrane</keyword>
<evidence type="ECO:0000256" key="1">
    <source>
        <dbReference type="SAM" id="Phobius"/>
    </source>
</evidence>
<keyword evidence="1" id="KW-1133">Transmembrane helix</keyword>
<accession>A0A974D1Q1</accession>
<feature type="transmembrane region" description="Helical" evidence="1">
    <location>
        <begin position="13"/>
        <end position="30"/>
    </location>
</feature>
<organism evidence="2 3">
    <name type="scientific">Xenopus laevis</name>
    <name type="common">African clawed frog</name>
    <dbReference type="NCBI Taxonomy" id="8355"/>
    <lineage>
        <taxon>Eukaryota</taxon>
        <taxon>Metazoa</taxon>
        <taxon>Chordata</taxon>
        <taxon>Craniata</taxon>
        <taxon>Vertebrata</taxon>
        <taxon>Euteleostomi</taxon>
        <taxon>Amphibia</taxon>
        <taxon>Batrachia</taxon>
        <taxon>Anura</taxon>
        <taxon>Pipoidea</taxon>
        <taxon>Pipidae</taxon>
        <taxon>Xenopodinae</taxon>
        <taxon>Xenopus</taxon>
        <taxon>Xenopus</taxon>
    </lineage>
</organism>
<dbReference type="Proteomes" id="UP000694892">
    <property type="component" value="Chromosome 4S"/>
</dbReference>
<keyword evidence="1" id="KW-0472">Membrane</keyword>
<dbReference type="AlphaFoldDB" id="A0A974D1Q1"/>
<evidence type="ECO:0000313" key="3">
    <source>
        <dbReference type="Proteomes" id="UP000694892"/>
    </source>
</evidence>
<gene>
    <name evidence="2" type="ORF">XELAEV_18025175mg</name>
</gene>
<name>A0A974D1Q1_XENLA</name>
<evidence type="ECO:0000313" key="2">
    <source>
        <dbReference type="EMBL" id="OCT82646.1"/>
    </source>
</evidence>
<proteinExistence type="predicted"/>
<dbReference type="EMBL" id="CM004473">
    <property type="protein sequence ID" value="OCT82646.1"/>
    <property type="molecule type" value="Genomic_DNA"/>
</dbReference>